<keyword evidence="4" id="KW-0677">Repeat</keyword>
<evidence type="ECO:0000313" key="10">
    <source>
        <dbReference type="EMBL" id="CAI8031082.1"/>
    </source>
</evidence>
<evidence type="ECO:0000256" key="4">
    <source>
        <dbReference type="ARBA" id="ARBA00022737"/>
    </source>
</evidence>
<evidence type="ECO:0000256" key="8">
    <source>
        <dbReference type="SAM" id="Coils"/>
    </source>
</evidence>
<evidence type="ECO:0000256" key="5">
    <source>
        <dbReference type="ARBA" id="ARBA00022771"/>
    </source>
</evidence>
<comment type="subcellular location">
    <subcellularLocation>
        <location evidence="1">Cytoplasm</location>
    </subcellularLocation>
</comment>
<sequence>MALKRAPVSLSNISSPKSIDVPGDKLLSPSEAAGILFQASPRNSLVDLTIGQEYEFVEPPPPDFYCPVTFELLVDPQQTACCGNHISSQVADRLKAERKPCPVCKEEIFNTVTDKHYRRRVLDLRVCCPHEGCNWVGEVRYHKSHVEECPKRSWSCQYCDYSCTHDEGESVHWPECKMFPEPCPNQCEVHTVARKNIELHRTVCSLEPVACGLSEYGCQAIFPRKDLAKHMKENEGQHLISLAIHNYKQLKSNKESMVELRRNVQQLQQSVQSVHQEISALKLKTGHIEHHVAGGSCLSCTVHSFPNFSQLKLSEKVCESQPFRVQNYLFNFRIRCYNPPFDMVVAFLGLFPSSDDDDLVWPAKISCQLEQVNQVGDTRHRKYVTSFIWNKEERGTWKNIDTYEMKYTELQNKKSAVNYLVNDTLVYRLHLDITP</sequence>
<feature type="zinc finger region" description="TRAF-type" evidence="7">
    <location>
        <begin position="171"/>
        <end position="227"/>
    </location>
</feature>
<name>A0AA35SL89_GEOBA</name>
<dbReference type="InterPro" id="IPR001293">
    <property type="entry name" value="Znf_TRAF"/>
</dbReference>
<proteinExistence type="predicted"/>
<comment type="caution">
    <text evidence="10">The sequence shown here is derived from an EMBL/GenBank/DDBJ whole genome shotgun (WGS) entry which is preliminary data.</text>
</comment>
<dbReference type="Pfam" id="PF02176">
    <property type="entry name" value="zf-TRAF"/>
    <property type="match status" value="1"/>
</dbReference>
<dbReference type="Gene3D" id="3.30.40.10">
    <property type="entry name" value="Zinc/RING finger domain, C3HC4 (zinc finger)"/>
    <property type="match status" value="2"/>
</dbReference>
<feature type="coiled-coil region" evidence="8">
    <location>
        <begin position="250"/>
        <end position="284"/>
    </location>
</feature>
<accession>A0AA35SL89</accession>
<dbReference type="Gene3D" id="2.60.210.10">
    <property type="entry name" value="Apoptosis, Tumor Necrosis Factor Receptor Associated Protein 2, Chain A"/>
    <property type="match status" value="1"/>
</dbReference>
<dbReference type="PROSITE" id="PS50145">
    <property type="entry name" value="ZF_TRAF"/>
    <property type="match status" value="1"/>
</dbReference>
<keyword evidence="11" id="KW-1185">Reference proteome</keyword>
<evidence type="ECO:0000259" key="9">
    <source>
        <dbReference type="PROSITE" id="PS50145"/>
    </source>
</evidence>
<protein>
    <submittedName>
        <fullName evidence="10">TNF receptor-associated factor 4</fullName>
    </submittedName>
</protein>
<evidence type="ECO:0000313" key="11">
    <source>
        <dbReference type="Proteomes" id="UP001174909"/>
    </source>
</evidence>
<reference evidence="10" key="1">
    <citation type="submission" date="2023-03" db="EMBL/GenBank/DDBJ databases">
        <authorList>
            <person name="Steffen K."/>
            <person name="Cardenas P."/>
        </authorList>
    </citation>
    <scope>NUCLEOTIDE SEQUENCE</scope>
</reference>
<organism evidence="10 11">
    <name type="scientific">Geodia barretti</name>
    <name type="common">Barrett's horny sponge</name>
    <dbReference type="NCBI Taxonomy" id="519541"/>
    <lineage>
        <taxon>Eukaryota</taxon>
        <taxon>Metazoa</taxon>
        <taxon>Porifera</taxon>
        <taxon>Demospongiae</taxon>
        <taxon>Heteroscleromorpha</taxon>
        <taxon>Tetractinellida</taxon>
        <taxon>Astrophorina</taxon>
        <taxon>Geodiidae</taxon>
        <taxon>Geodia</taxon>
    </lineage>
</organism>
<gene>
    <name evidence="10" type="ORF">GBAR_LOCUS17621</name>
</gene>
<evidence type="ECO:0000256" key="2">
    <source>
        <dbReference type="ARBA" id="ARBA00022490"/>
    </source>
</evidence>
<evidence type="ECO:0000256" key="7">
    <source>
        <dbReference type="PROSITE-ProRule" id="PRU00207"/>
    </source>
</evidence>
<evidence type="ECO:0000256" key="6">
    <source>
        <dbReference type="ARBA" id="ARBA00022833"/>
    </source>
</evidence>
<dbReference type="SUPFAM" id="SSF57850">
    <property type="entry name" value="RING/U-box"/>
    <property type="match status" value="1"/>
</dbReference>
<keyword evidence="2" id="KW-0963">Cytoplasm</keyword>
<dbReference type="SUPFAM" id="SSF49599">
    <property type="entry name" value="TRAF domain-like"/>
    <property type="match status" value="1"/>
</dbReference>
<keyword evidence="5 7" id="KW-0863">Zinc-finger</keyword>
<dbReference type="PANTHER" id="PTHR10131">
    <property type="entry name" value="TNF RECEPTOR ASSOCIATED FACTOR"/>
    <property type="match status" value="1"/>
</dbReference>
<dbReference type="PANTHER" id="PTHR10131:SF94">
    <property type="entry name" value="TNF RECEPTOR-ASSOCIATED FACTOR 4"/>
    <property type="match status" value="1"/>
</dbReference>
<evidence type="ECO:0000256" key="3">
    <source>
        <dbReference type="ARBA" id="ARBA00022723"/>
    </source>
</evidence>
<feature type="domain" description="TRAF-type" evidence="9">
    <location>
        <begin position="171"/>
        <end position="227"/>
    </location>
</feature>
<keyword evidence="3 7" id="KW-0479">Metal-binding</keyword>
<dbReference type="InterPro" id="IPR008974">
    <property type="entry name" value="TRAF-like"/>
</dbReference>
<keyword evidence="10" id="KW-0675">Receptor</keyword>
<dbReference type="InterPro" id="IPR013083">
    <property type="entry name" value="Znf_RING/FYVE/PHD"/>
</dbReference>
<dbReference type="GO" id="GO:0005737">
    <property type="term" value="C:cytoplasm"/>
    <property type="evidence" value="ECO:0007669"/>
    <property type="project" value="UniProtKB-SubCell"/>
</dbReference>
<dbReference type="EMBL" id="CASHTH010002517">
    <property type="protein sequence ID" value="CAI8031082.1"/>
    <property type="molecule type" value="Genomic_DNA"/>
</dbReference>
<evidence type="ECO:0000256" key="1">
    <source>
        <dbReference type="ARBA" id="ARBA00004496"/>
    </source>
</evidence>
<keyword evidence="8" id="KW-0175">Coiled coil</keyword>
<dbReference type="Proteomes" id="UP001174909">
    <property type="component" value="Unassembled WGS sequence"/>
</dbReference>
<dbReference type="GO" id="GO:0008270">
    <property type="term" value="F:zinc ion binding"/>
    <property type="evidence" value="ECO:0007669"/>
    <property type="project" value="UniProtKB-KW"/>
</dbReference>
<dbReference type="GO" id="GO:0043122">
    <property type="term" value="P:regulation of canonical NF-kappaB signal transduction"/>
    <property type="evidence" value="ECO:0007669"/>
    <property type="project" value="TreeGrafter"/>
</dbReference>
<keyword evidence="6 7" id="KW-0862">Zinc</keyword>
<dbReference type="AlphaFoldDB" id="A0AA35SL89"/>